<name>A0AAN6LUN3_9PLEO</name>
<feature type="transmembrane region" description="Helical" evidence="7">
    <location>
        <begin position="109"/>
        <end position="132"/>
    </location>
</feature>
<feature type="transmembrane region" description="Helical" evidence="7">
    <location>
        <begin position="334"/>
        <end position="354"/>
    </location>
</feature>
<reference evidence="9 10" key="1">
    <citation type="submission" date="2021-02" db="EMBL/GenBank/DDBJ databases">
        <title>Genome assembly of Pseudopithomyces chartarum.</title>
        <authorList>
            <person name="Jauregui R."/>
            <person name="Singh J."/>
            <person name="Voisey C."/>
        </authorList>
    </citation>
    <scope>NUCLEOTIDE SEQUENCE [LARGE SCALE GENOMIC DNA]</scope>
    <source>
        <strain evidence="9 10">AGR01</strain>
    </source>
</reference>
<comment type="subcellular location">
    <subcellularLocation>
        <location evidence="1">Membrane</location>
        <topology evidence="1">Multi-pass membrane protein</topology>
    </subcellularLocation>
</comment>
<keyword evidence="5 7" id="KW-1133">Transmembrane helix</keyword>
<dbReference type="Proteomes" id="UP001280581">
    <property type="component" value="Unassembled WGS sequence"/>
</dbReference>
<feature type="transmembrane region" description="Helical" evidence="7">
    <location>
        <begin position="12"/>
        <end position="32"/>
    </location>
</feature>
<feature type="transmembrane region" description="Helical" evidence="7">
    <location>
        <begin position="144"/>
        <end position="162"/>
    </location>
</feature>
<dbReference type="SUPFAM" id="SSF103473">
    <property type="entry name" value="MFS general substrate transporter"/>
    <property type="match status" value="1"/>
</dbReference>
<keyword evidence="6 7" id="KW-0472">Membrane</keyword>
<organism evidence="9 10">
    <name type="scientific">Pseudopithomyces chartarum</name>
    <dbReference type="NCBI Taxonomy" id="1892770"/>
    <lineage>
        <taxon>Eukaryota</taxon>
        <taxon>Fungi</taxon>
        <taxon>Dikarya</taxon>
        <taxon>Ascomycota</taxon>
        <taxon>Pezizomycotina</taxon>
        <taxon>Dothideomycetes</taxon>
        <taxon>Pleosporomycetidae</taxon>
        <taxon>Pleosporales</taxon>
        <taxon>Massarineae</taxon>
        <taxon>Didymosphaeriaceae</taxon>
        <taxon>Pseudopithomyces</taxon>
    </lineage>
</organism>
<dbReference type="EMBL" id="WVTA01000014">
    <property type="protein sequence ID" value="KAK3202540.1"/>
    <property type="molecule type" value="Genomic_DNA"/>
</dbReference>
<feature type="transmembrane region" description="Helical" evidence="7">
    <location>
        <begin position="174"/>
        <end position="197"/>
    </location>
</feature>
<dbReference type="GO" id="GO:0016020">
    <property type="term" value="C:membrane"/>
    <property type="evidence" value="ECO:0007669"/>
    <property type="project" value="UniProtKB-SubCell"/>
</dbReference>
<accession>A0AAN6LUN3</accession>
<comment type="similarity">
    <text evidence="2">Belongs to the major facilitator superfamily. Sugar transporter (TC 2.A.1.1) family.</text>
</comment>
<evidence type="ECO:0000256" key="2">
    <source>
        <dbReference type="ARBA" id="ARBA00010992"/>
    </source>
</evidence>
<comment type="caution">
    <text evidence="9">The sequence shown here is derived from an EMBL/GenBank/DDBJ whole genome shotgun (WGS) entry which is preliminary data.</text>
</comment>
<gene>
    <name evidence="9" type="ORF">GRF29_161g1543089</name>
</gene>
<dbReference type="InterPro" id="IPR003663">
    <property type="entry name" value="Sugar/inositol_transpt"/>
</dbReference>
<feature type="transmembrane region" description="Helical" evidence="7">
    <location>
        <begin position="401"/>
        <end position="420"/>
    </location>
</feature>
<evidence type="ECO:0000256" key="3">
    <source>
        <dbReference type="ARBA" id="ARBA00022448"/>
    </source>
</evidence>
<evidence type="ECO:0000256" key="7">
    <source>
        <dbReference type="SAM" id="Phobius"/>
    </source>
</evidence>
<proteinExistence type="inferred from homology"/>
<feature type="transmembrane region" description="Helical" evidence="7">
    <location>
        <begin position="52"/>
        <end position="77"/>
    </location>
</feature>
<sequence>MLSKLEGRKLYKVMSACCGSAFMLYGYDAGVLGGIQTTPQFLNAIGNPKGFFIIPIIASIYNLAAAAMSLAVTLFGMQLGRRKTILLGDLFVCIGAAIQASSYSVGQIIAGRIICRMGIGCIASAVPTYMAEMSLEARERGPEVCWQVALLITGIPVAYWIDLGFVQGLETRPYLWRIPIAMQSCFAIFSAGGLLFLPDTPRWYYYHNRIPEADAMLARLHGLPENHPIVQTQKNEVLTSIAEEDNAKFNIWNLFWDTSDYQVGRRLRTSFLILFAQQFLGINMLVYFAATIFLHLGYSHFLSGVLAAVLNTVFALASYPPIWYIEKIGRRAMMFWTSIGCGICMLVYVVLTTLPETKQNVGTNWAAVAIIMLYMIIFGFGWLGPPWIYGPEIAPLKYRHIAGGLAACGEWLSTWVMVFGGGTGIEAVGPKIFIWPLLCCFIATGYVWFYCPETTGRTLEEIDYLFAKQHIRDRMDDMGVGQAGDRRRSSAHSVEKKEVRPFGAQQIENIDTTVTTQV</sequence>
<feature type="transmembrane region" description="Helical" evidence="7">
    <location>
        <begin position="271"/>
        <end position="295"/>
    </location>
</feature>
<evidence type="ECO:0000313" key="10">
    <source>
        <dbReference type="Proteomes" id="UP001280581"/>
    </source>
</evidence>
<evidence type="ECO:0000256" key="1">
    <source>
        <dbReference type="ARBA" id="ARBA00004141"/>
    </source>
</evidence>
<evidence type="ECO:0000313" key="9">
    <source>
        <dbReference type="EMBL" id="KAK3202540.1"/>
    </source>
</evidence>
<dbReference type="GO" id="GO:0005351">
    <property type="term" value="F:carbohydrate:proton symporter activity"/>
    <property type="evidence" value="ECO:0007669"/>
    <property type="project" value="TreeGrafter"/>
</dbReference>
<keyword evidence="10" id="KW-1185">Reference proteome</keyword>
<dbReference type="InterPro" id="IPR005828">
    <property type="entry name" value="MFS_sugar_transport-like"/>
</dbReference>
<dbReference type="PRINTS" id="PR00171">
    <property type="entry name" value="SUGRTRNSPORT"/>
</dbReference>
<dbReference type="PANTHER" id="PTHR48022:SF28">
    <property type="entry name" value="MAJOR FACILITATOR SUPERFAMILY (MFS) PROFILE DOMAIN-CONTAINING PROTEIN-RELATED"/>
    <property type="match status" value="1"/>
</dbReference>
<dbReference type="Gene3D" id="1.20.1250.20">
    <property type="entry name" value="MFS general substrate transporter like domains"/>
    <property type="match status" value="1"/>
</dbReference>
<feature type="transmembrane region" description="Helical" evidence="7">
    <location>
        <begin position="366"/>
        <end position="389"/>
    </location>
</feature>
<feature type="transmembrane region" description="Helical" evidence="7">
    <location>
        <begin position="84"/>
        <end position="103"/>
    </location>
</feature>
<feature type="transmembrane region" description="Helical" evidence="7">
    <location>
        <begin position="432"/>
        <end position="451"/>
    </location>
</feature>
<dbReference type="PANTHER" id="PTHR48022">
    <property type="entry name" value="PLASTIDIC GLUCOSE TRANSPORTER 4"/>
    <property type="match status" value="1"/>
</dbReference>
<feature type="domain" description="Major facilitator superfamily (MFS) profile" evidence="8">
    <location>
        <begin position="14"/>
        <end position="455"/>
    </location>
</feature>
<feature type="transmembrane region" description="Helical" evidence="7">
    <location>
        <begin position="301"/>
        <end position="322"/>
    </location>
</feature>
<dbReference type="PROSITE" id="PS50850">
    <property type="entry name" value="MFS"/>
    <property type="match status" value="1"/>
</dbReference>
<evidence type="ECO:0000256" key="5">
    <source>
        <dbReference type="ARBA" id="ARBA00022989"/>
    </source>
</evidence>
<keyword evidence="4 7" id="KW-0812">Transmembrane</keyword>
<dbReference type="InterPro" id="IPR050360">
    <property type="entry name" value="MFS_Sugar_Transporters"/>
</dbReference>
<protein>
    <recommendedName>
        <fullName evidence="8">Major facilitator superfamily (MFS) profile domain-containing protein</fullName>
    </recommendedName>
</protein>
<dbReference type="Pfam" id="PF00083">
    <property type="entry name" value="Sugar_tr"/>
    <property type="match status" value="1"/>
</dbReference>
<dbReference type="AlphaFoldDB" id="A0AAN6LUN3"/>
<evidence type="ECO:0000259" key="8">
    <source>
        <dbReference type="PROSITE" id="PS50850"/>
    </source>
</evidence>
<evidence type="ECO:0000256" key="4">
    <source>
        <dbReference type="ARBA" id="ARBA00022692"/>
    </source>
</evidence>
<dbReference type="InterPro" id="IPR036259">
    <property type="entry name" value="MFS_trans_sf"/>
</dbReference>
<keyword evidence="3" id="KW-0813">Transport</keyword>
<evidence type="ECO:0000256" key="6">
    <source>
        <dbReference type="ARBA" id="ARBA00023136"/>
    </source>
</evidence>
<dbReference type="InterPro" id="IPR020846">
    <property type="entry name" value="MFS_dom"/>
</dbReference>